<dbReference type="EMBL" id="MRDB01000004">
    <property type="protein sequence ID" value="RKL47595.1"/>
    <property type="molecule type" value="Genomic_DNA"/>
</dbReference>
<sequence length="70" mass="7834">MSTNSNAMPSIILHLSADDLEHLFDKKLQPIYSMLAAIDEKLENLKARIEVVEGLASKIPNLEVDIRSQD</sequence>
<comment type="caution">
    <text evidence="1">The sequence shown here is derived from an EMBL/GenBank/DDBJ whole genome shotgun (WGS) entry which is preliminary data.</text>
</comment>
<evidence type="ECO:0000313" key="2">
    <source>
        <dbReference type="Proteomes" id="UP000283569"/>
    </source>
</evidence>
<dbReference type="AlphaFoldDB" id="A0A420U1F5"/>
<organism evidence="1 2">
    <name type="scientific">Gibberella intermedia</name>
    <name type="common">Bulb rot disease fungus</name>
    <name type="synonym">Fusarium proliferatum</name>
    <dbReference type="NCBI Taxonomy" id="948311"/>
    <lineage>
        <taxon>Eukaryota</taxon>
        <taxon>Fungi</taxon>
        <taxon>Dikarya</taxon>
        <taxon>Ascomycota</taxon>
        <taxon>Pezizomycotina</taxon>
        <taxon>Sordariomycetes</taxon>
        <taxon>Hypocreomycetidae</taxon>
        <taxon>Hypocreales</taxon>
        <taxon>Nectriaceae</taxon>
        <taxon>Fusarium</taxon>
        <taxon>Fusarium fujikuroi species complex</taxon>
    </lineage>
</organism>
<name>A0A420U1F5_GIBIN</name>
<protein>
    <submittedName>
        <fullName evidence="1">Uncharacterized protein</fullName>
    </submittedName>
</protein>
<reference evidence="1 2" key="1">
    <citation type="journal article" date="2018" name="Sci. Rep.">
        <title>Characterisation of pathogen-specific regions and novel effector candidates in Fusarium oxysporum f. sp. cepae.</title>
        <authorList>
            <person name="Armitage A.D."/>
            <person name="Taylor A."/>
            <person name="Sobczyk M.K."/>
            <person name="Baxter L."/>
            <person name="Greenfield B.P."/>
            <person name="Bates H.J."/>
            <person name="Wilson F."/>
            <person name="Jackson A.C."/>
            <person name="Ott S."/>
            <person name="Harrison R.J."/>
            <person name="Clarkson J.P."/>
        </authorList>
    </citation>
    <scope>NUCLEOTIDE SEQUENCE [LARGE SCALE GENOMIC DNA]</scope>
    <source>
        <strain evidence="1 2">Fp_A8</strain>
    </source>
</reference>
<dbReference type="Proteomes" id="UP000283569">
    <property type="component" value="Unassembled WGS sequence"/>
</dbReference>
<proteinExistence type="predicted"/>
<evidence type="ECO:0000313" key="1">
    <source>
        <dbReference type="EMBL" id="RKL47595.1"/>
    </source>
</evidence>
<gene>
    <name evidence="1" type="ORF">BFJ72_g1827</name>
</gene>
<accession>A0A420U1F5</accession>